<feature type="domain" description="HTH cro/C1-type" evidence="5">
    <location>
        <begin position="12"/>
        <end position="53"/>
    </location>
</feature>
<proteinExistence type="predicted"/>
<dbReference type="KEGG" id="epl:P4G45_08055"/>
<accession>A0AAU7DDI2</accession>
<dbReference type="InterPro" id="IPR046335">
    <property type="entry name" value="LacI/GalR-like_sensor"/>
</dbReference>
<evidence type="ECO:0000256" key="3">
    <source>
        <dbReference type="ARBA" id="ARBA00023163"/>
    </source>
</evidence>
<dbReference type="RefSeq" id="WP_348269157.1">
    <property type="nucleotide sequence ID" value="NZ_CP121194.1"/>
</dbReference>
<dbReference type="InterPro" id="IPR000843">
    <property type="entry name" value="HTH_LacI"/>
</dbReference>
<dbReference type="GO" id="GO:0000976">
    <property type="term" value="F:transcription cis-regulatory region binding"/>
    <property type="evidence" value="ECO:0007669"/>
    <property type="project" value="TreeGrafter"/>
</dbReference>
<dbReference type="Gene3D" id="3.40.50.2300">
    <property type="match status" value="2"/>
</dbReference>
<dbReference type="CDD" id="cd06267">
    <property type="entry name" value="PBP1_LacI_sugar_binding-like"/>
    <property type="match status" value="1"/>
</dbReference>
<dbReference type="InterPro" id="IPR001387">
    <property type="entry name" value="Cro/C1-type_HTH"/>
</dbReference>
<name>A0AAU7DDI2_9BACT</name>
<dbReference type="PANTHER" id="PTHR30146:SF109">
    <property type="entry name" value="HTH-TYPE TRANSCRIPTIONAL REGULATOR GALS"/>
    <property type="match status" value="1"/>
</dbReference>
<feature type="domain" description="HTH lacI-type" evidence="4">
    <location>
        <begin position="9"/>
        <end position="63"/>
    </location>
</feature>
<evidence type="ECO:0000256" key="1">
    <source>
        <dbReference type="ARBA" id="ARBA00023015"/>
    </source>
</evidence>
<dbReference type="InterPro" id="IPR028082">
    <property type="entry name" value="Peripla_BP_I"/>
</dbReference>
<dbReference type="SMART" id="SM00354">
    <property type="entry name" value="HTH_LACI"/>
    <property type="match status" value="1"/>
</dbReference>
<dbReference type="EMBL" id="CP121194">
    <property type="protein sequence ID" value="XBH11667.1"/>
    <property type="molecule type" value="Genomic_DNA"/>
</dbReference>
<evidence type="ECO:0000259" key="4">
    <source>
        <dbReference type="PROSITE" id="PS50932"/>
    </source>
</evidence>
<dbReference type="CDD" id="cd01392">
    <property type="entry name" value="HTH_LacI"/>
    <property type="match status" value="1"/>
</dbReference>
<evidence type="ECO:0000313" key="7">
    <source>
        <dbReference type="EMBL" id="XBH15197.1"/>
    </source>
</evidence>
<dbReference type="PROSITE" id="PS50932">
    <property type="entry name" value="HTH_LACI_2"/>
    <property type="match status" value="1"/>
</dbReference>
<evidence type="ECO:0000256" key="2">
    <source>
        <dbReference type="ARBA" id="ARBA00023125"/>
    </source>
</evidence>
<keyword evidence="1" id="KW-0805">Transcription regulation</keyword>
<dbReference type="PROSITE" id="PS50943">
    <property type="entry name" value="HTH_CROC1"/>
    <property type="match status" value="1"/>
</dbReference>
<dbReference type="AlphaFoldDB" id="A0AAU7DDI2"/>
<dbReference type="PANTHER" id="PTHR30146">
    <property type="entry name" value="LACI-RELATED TRANSCRIPTIONAL REPRESSOR"/>
    <property type="match status" value="1"/>
</dbReference>
<dbReference type="InterPro" id="IPR010982">
    <property type="entry name" value="Lambda_DNA-bd_dom_sf"/>
</dbReference>
<dbReference type="EMBL" id="CP121195">
    <property type="protein sequence ID" value="XBH15197.1"/>
    <property type="molecule type" value="Genomic_DNA"/>
</dbReference>
<dbReference type="SUPFAM" id="SSF53822">
    <property type="entry name" value="Periplasmic binding protein-like I"/>
    <property type="match status" value="1"/>
</dbReference>
<dbReference type="GO" id="GO:0003700">
    <property type="term" value="F:DNA-binding transcription factor activity"/>
    <property type="evidence" value="ECO:0007669"/>
    <property type="project" value="TreeGrafter"/>
</dbReference>
<gene>
    <name evidence="6" type="ORF">P4G45_08055</name>
    <name evidence="7" type="ORF">P8936_08525</name>
</gene>
<keyword evidence="2 7" id="KW-0238">DNA-binding</keyword>
<protein>
    <submittedName>
        <fullName evidence="7">LacI family DNA-binding transcriptional regulator</fullName>
    </submittedName>
</protein>
<organism evidence="7">
    <name type="scientific">Edaphobacter paludis</name>
    <dbReference type="NCBI Taxonomy" id="3035702"/>
    <lineage>
        <taxon>Bacteria</taxon>
        <taxon>Pseudomonadati</taxon>
        <taxon>Acidobacteriota</taxon>
        <taxon>Terriglobia</taxon>
        <taxon>Terriglobales</taxon>
        <taxon>Acidobacteriaceae</taxon>
        <taxon>Edaphobacter</taxon>
    </lineage>
</organism>
<dbReference type="Pfam" id="PF00356">
    <property type="entry name" value="LacI"/>
    <property type="match status" value="1"/>
</dbReference>
<evidence type="ECO:0000313" key="6">
    <source>
        <dbReference type="EMBL" id="XBH11667.1"/>
    </source>
</evidence>
<reference evidence="7" key="1">
    <citation type="submission" date="2023-03" db="EMBL/GenBank/DDBJ databases">
        <title>Edaphobacter sp.</title>
        <authorList>
            <person name="Huber K.J."/>
            <person name="Papendorf J."/>
            <person name="Pilke C."/>
            <person name="Bunk B."/>
            <person name="Sproeer C."/>
            <person name="Pester M."/>
        </authorList>
    </citation>
    <scope>NUCLEOTIDE SEQUENCE</scope>
    <source>
        <strain evidence="6">DSM 109919</strain>
        <strain evidence="7">DSM 109920</strain>
    </source>
</reference>
<keyword evidence="3" id="KW-0804">Transcription</keyword>
<dbReference type="Pfam" id="PF13377">
    <property type="entry name" value="Peripla_BP_3"/>
    <property type="match status" value="1"/>
</dbReference>
<evidence type="ECO:0000259" key="5">
    <source>
        <dbReference type="PROSITE" id="PS50943"/>
    </source>
</evidence>
<dbReference type="Gene3D" id="1.10.260.40">
    <property type="entry name" value="lambda repressor-like DNA-binding domains"/>
    <property type="match status" value="1"/>
</dbReference>
<sequence>MSKRVAAPSRSEEVAKRAGVSVATVSRVTNGLASVDKKLAKRVWEAIEELGYVPNPQARALVSGRSRTLGLLVSEITNPFFPELIQSFEDIAGKNDFEVMVGSTNYNYEHARLFIKRLAQRRVEGVAVMTFRAESHLLDELIAQDVPMVSIDVSTNAPRSVVLEVDYAQGITQAVQHLAVLGHRQIAFAGGPMPHLTNLRRKEAFIQAVRSIGLQAKESQIFEGAHTFEGGTLAARHFLDMAVRPTAIICSNDIMAVGVMRILSQRNVKVPGDMSVIGFDDIHLAEFANPPLTTVRMSREDLARNAFNALQLITSSEMKTPHQAIRVGTSLIVRESTNFHAAATRGLRIKRSSSQATARKRS</sequence>
<dbReference type="SUPFAM" id="SSF47413">
    <property type="entry name" value="lambda repressor-like DNA-binding domains"/>
    <property type="match status" value="1"/>
</dbReference>
<accession>A0AAU7D2U5</accession>